<comment type="caution">
    <text evidence="1">The sequence shown here is derived from an EMBL/GenBank/DDBJ whole genome shotgun (WGS) entry which is preliminary data.</text>
</comment>
<dbReference type="SUPFAM" id="SSF56219">
    <property type="entry name" value="DNase I-like"/>
    <property type="match status" value="1"/>
</dbReference>
<proteinExistence type="predicted"/>
<gene>
    <name evidence="1" type="ORF">EVAR_87179_1</name>
</gene>
<name>A0A4C1VU33_EUMVA</name>
<sequence>MELQRRPVRDQSPLVQCSRCLGFGHSRKYCREEADKRAHCGDNHTGPLCQAWKTARPPSTDKSRLLLATDATDTRNRIHTADGLSTEKNTDHAFLRFVQSNLQRSKLTTSELLVEADKRKIAVALVQEPYVGNIGELRRYSGGRLIQRMALHMGLVKAAIIILDSDINVEEDQTFIDENVTAAVIKAVRRRQAYLPIPRPR</sequence>
<evidence type="ECO:0000313" key="1">
    <source>
        <dbReference type="EMBL" id="GBP42628.1"/>
    </source>
</evidence>
<protein>
    <recommendedName>
        <fullName evidence="3">115 kDa protein in type-1 retrotransposable element R1DM</fullName>
    </recommendedName>
</protein>
<dbReference type="OrthoDB" id="8063754at2759"/>
<evidence type="ECO:0008006" key="3">
    <source>
        <dbReference type="Google" id="ProtNLM"/>
    </source>
</evidence>
<dbReference type="Proteomes" id="UP000299102">
    <property type="component" value="Unassembled WGS sequence"/>
</dbReference>
<keyword evidence="2" id="KW-1185">Reference proteome</keyword>
<evidence type="ECO:0000313" key="2">
    <source>
        <dbReference type="Proteomes" id="UP000299102"/>
    </source>
</evidence>
<accession>A0A4C1VU33</accession>
<dbReference type="InterPro" id="IPR036691">
    <property type="entry name" value="Endo/exonu/phosph_ase_sf"/>
</dbReference>
<reference evidence="1 2" key="1">
    <citation type="journal article" date="2019" name="Commun. Biol.">
        <title>The bagworm genome reveals a unique fibroin gene that provides high tensile strength.</title>
        <authorList>
            <person name="Kono N."/>
            <person name="Nakamura H."/>
            <person name="Ohtoshi R."/>
            <person name="Tomita M."/>
            <person name="Numata K."/>
            <person name="Arakawa K."/>
        </authorList>
    </citation>
    <scope>NUCLEOTIDE SEQUENCE [LARGE SCALE GENOMIC DNA]</scope>
</reference>
<organism evidence="1 2">
    <name type="scientific">Eumeta variegata</name>
    <name type="common">Bagworm moth</name>
    <name type="synonym">Eumeta japonica</name>
    <dbReference type="NCBI Taxonomy" id="151549"/>
    <lineage>
        <taxon>Eukaryota</taxon>
        <taxon>Metazoa</taxon>
        <taxon>Ecdysozoa</taxon>
        <taxon>Arthropoda</taxon>
        <taxon>Hexapoda</taxon>
        <taxon>Insecta</taxon>
        <taxon>Pterygota</taxon>
        <taxon>Neoptera</taxon>
        <taxon>Endopterygota</taxon>
        <taxon>Lepidoptera</taxon>
        <taxon>Glossata</taxon>
        <taxon>Ditrysia</taxon>
        <taxon>Tineoidea</taxon>
        <taxon>Psychidae</taxon>
        <taxon>Oiketicinae</taxon>
        <taxon>Eumeta</taxon>
    </lineage>
</organism>
<dbReference type="EMBL" id="BGZK01000421">
    <property type="protein sequence ID" value="GBP42628.1"/>
    <property type="molecule type" value="Genomic_DNA"/>
</dbReference>
<dbReference type="Gene3D" id="3.60.10.10">
    <property type="entry name" value="Endonuclease/exonuclease/phosphatase"/>
    <property type="match status" value="1"/>
</dbReference>
<dbReference type="AlphaFoldDB" id="A0A4C1VU33"/>